<sequence>MLLSNKFKEPPTEKPKKTSLYVLTAGKLFEKNQRSTAAPVVYSVITSEICQDCDILAALAALDTKPKLILEHKGKNFIPKVYSEFVFKICGALMIEAQLSPMENNSNWIGKLNRKSKRRTLLLFVPSSSTRSALP</sequence>
<dbReference type="AlphaFoldDB" id="A0A8X6KTU5"/>
<comment type="caution">
    <text evidence="1">The sequence shown here is derived from an EMBL/GenBank/DDBJ whole genome shotgun (WGS) entry which is preliminary data.</text>
</comment>
<name>A0A8X6KTU5_TRICU</name>
<proteinExistence type="predicted"/>
<organism evidence="1 2">
    <name type="scientific">Trichonephila clavata</name>
    <name type="common">Joro spider</name>
    <name type="synonym">Nephila clavata</name>
    <dbReference type="NCBI Taxonomy" id="2740835"/>
    <lineage>
        <taxon>Eukaryota</taxon>
        <taxon>Metazoa</taxon>
        <taxon>Ecdysozoa</taxon>
        <taxon>Arthropoda</taxon>
        <taxon>Chelicerata</taxon>
        <taxon>Arachnida</taxon>
        <taxon>Araneae</taxon>
        <taxon>Araneomorphae</taxon>
        <taxon>Entelegynae</taxon>
        <taxon>Araneoidea</taxon>
        <taxon>Nephilidae</taxon>
        <taxon>Trichonephila</taxon>
    </lineage>
</organism>
<dbReference type="EMBL" id="BMAO01002889">
    <property type="protein sequence ID" value="GFQ84081.1"/>
    <property type="molecule type" value="Genomic_DNA"/>
</dbReference>
<reference evidence="1" key="1">
    <citation type="submission" date="2020-07" db="EMBL/GenBank/DDBJ databases">
        <title>Multicomponent nature underlies the extraordinary mechanical properties of spider dragline silk.</title>
        <authorList>
            <person name="Kono N."/>
            <person name="Nakamura H."/>
            <person name="Mori M."/>
            <person name="Yoshida Y."/>
            <person name="Ohtoshi R."/>
            <person name="Malay A.D."/>
            <person name="Moran D.A.P."/>
            <person name="Tomita M."/>
            <person name="Numata K."/>
            <person name="Arakawa K."/>
        </authorList>
    </citation>
    <scope>NUCLEOTIDE SEQUENCE</scope>
</reference>
<evidence type="ECO:0000313" key="2">
    <source>
        <dbReference type="Proteomes" id="UP000887116"/>
    </source>
</evidence>
<dbReference type="Proteomes" id="UP000887116">
    <property type="component" value="Unassembled WGS sequence"/>
</dbReference>
<protein>
    <submittedName>
        <fullName evidence="1">Uncharacterized protein</fullName>
    </submittedName>
</protein>
<evidence type="ECO:0000313" key="1">
    <source>
        <dbReference type="EMBL" id="GFQ84081.1"/>
    </source>
</evidence>
<keyword evidence="2" id="KW-1185">Reference proteome</keyword>
<gene>
    <name evidence="1" type="ORF">TNCT_104641</name>
</gene>
<accession>A0A8X6KTU5</accession>